<dbReference type="InterPro" id="IPR036250">
    <property type="entry name" value="AcylCo_DH-like_C"/>
</dbReference>
<dbReference type="RefSeq" id="WP_330505652.1">
    <property type="nucleotide sequence ID" value="NZ_JAZDUE010000011.1"/>
</dbReference>
<dbReference type="Pfam" id="PF00441">
    <property type="entry name" value="Acyl-CoA_dh_1"/>
    <property type="match status" value="1"/>
</dbReference>
<evidence type="ECO:0000259" key="8">
    <source>
        <dbReference type="Pfam" id="PF02771"/>
    </source>
</evidence>
<dbReference type="Pfam" id="PF02770">
    <property type="entry name" value="Acyl-CoA_dh_M"/>
    <property type="match status" value="1"/>
</dbReference>
<comment type="similarity">
    <text evidence="2 5">Belongs to the acyl-CoA dehydrogenase family.</text>
</comment>
<dbReference type="Gene3D" id="1.20.140.10">
    <property type="entry name" value="Butyryl-CoA Dehydrogenase, subunit A, domain 3"/>
    <property type="match status" value="1"/>
</dbReference>
<name>A0ABU7MVB0_9ACTN</name>
<evidence type="ECO:0000313" key="9">
    <source>
        <dbReference type="EMBL" id="MEE4024272.1"/>
    </source>
</evidence>
<sequence>MRRTLYDQDHEDFRKSVRDFVDREIIPNSAEYEQEGMIGRSVWRGAGALGLLGLCVPEEYGGSGAEDYRFNAVMDEELTRAGLAYSCALGVHTHVVAPYLVERTTEEQRKRWLPGFCSGEMITGVAMSEPGGGSDLASLSTKAERDGDDWLISGSKIFITNGYSADFLIVAARTTPDTRSKGITLFGVPTDTPGFSRGRKLDKIGQTEGDTAELFFDKVRVPSSNIIGELDRGFGLMMQHLAQERLASAVCNITHADLVLESTLAYARERQAFGQSIGSFQYNRFMLADLRTSIDVTRAYVDACIAASTDGDLTAVDASKAKLWTSEVQGKVTDTCLQMFGGYGFMNESQVARDWKDARVTRIWAGTSEIMRDLISRSLELG</sequence>
<feature type="domain" description="Acyl-CoA dehydrogenase/oxidase C-terminal" evidence="6">
    <location>
        <begin position="231"/>
        <end position="379"/>
    </location>
</feature>
<proteinExistence type="inferred from homology"/>
<dbReference type="Gene3D" id="1.10.540.10">
    <property type="entry name" value="Acyl-CoA dehydrogenase/oxidase, N-terminal domain"/>
    <property type="match status" value="1"/>
</dbReference>
<dbReference type="Pfam" id="PF02771">
    <property type="entry name" value="Acyl-CoA_dh_N"/>
    <property type="match status" value="1"/>
</dbReference>
<keyword evidence="4 5" id="KW-0274">FAD</keyword>
<dbReference type="PROSITE" id="PS00072">
    <property type="entry name" value="ACYL_COA_DH_1"/>
    <property type="match status" value="1"/>
</dbReference>
<dbReference type="InterPro" id="IPR037069">
    <property type="entry name" value="AcylCoA_DH/ox_N_sf"/>
</dbReference>
<feature type="domain" description="Acyl-CoA oxidase/dehydrogenase middle" evidence="7">
    <location>
        <begin position="125"/>
        <end position="219"/>
    </location>
</feature>
<keyword evidence="10" id="KW-1185">Reference proteome</keyword>
<evidence type="ECO:0000256" key="3">
    <source>
        <dbReference type="ARBA" id="ARBA00022630"/>
    </source>
</evidence>
<keyword evidence="3 5" id="KW-0285">Flavoprotein</keyword>
<dbReference type="PROSITE" id="PS00073">
    <property type="entry name" value="ACYL_COA_DH_2"/>
    <property type="match status" value="1"/>
</dbReference>
<dbReference type="PANTHER" id="PTHR43884:SF12">
    <property type="entry name" value="ISOVALERYL-COA DEHYDROGENASE, MITOCHONDRIAL-RELATED"/>
    <property type="match status" value="1"/>
</dbReference>
<protein>
    <submittedName>
        <fullName evidence="9">Acyl-CoA dehydrogenase family protein</fullName>
    </submittedName>
</protein>
<organism evidence="9 10">
    <name type="scientific">Gordonia prachuapensis</name>
    <dbReference type="NCBI Taxonomy" id="3115651"/>
    <lineage>
        <taxon>Bacteria</taxon>
        <taxon>Bacillati</taxon>
        <taxon>Actinomycetota</taxon>
        <taxon>Actinomycetes</taxon>
        <taxon>Mycobacteriales</taxon>
        <taxon>Gordoniaceae</taxon>
        <taxon>Gordonia</taxon>
    </lineage>
</organism>
<dbReference type="EMBL" id="JAZDUE010000011">
    <property type="protein sequence ID" value="MEE4024272.1"/>
    <property type="molecule type" value="Genomic_DNA"/>
</dbReference>
<evidence type="ECO:0000256" key="4">
    <source>
        <dbReference type="ARBA" id="ARBA00022827"/>
    </source>
</evidence>
<dbReference type="InterPro" id="IPR006091">
    <property type="entry name" value="Acyl-CoA_Oxase/DH_mid-dom"/>
</dbReference>
<accession>A0ABU7MVB0</accession>
<dbReference type="Gene3D" id="2.40.110.10">
    <property type="entry name" value="Butyryl-CoA Dehydrogenase, subunit A, domain 2"/>
    <property type="match status" value="1"/>
</dbReference>
<evidence type="ECO:0000256" key="2">
    <source>
        <dbReference type="ARBA" id="ARBA00009347"/>
    </source>
</evidence>
<dbReference type="SUPFAM" id="SSF56645">
    <property type="entry name" value="Acyl-CoA dehydrogenase NM domain-like"/>
    <property type="match status" value="1"/>
</dbReference>
<dbReference type="InterPro" id="IPR009075">
    <property type="entry name" value="AcylCo_DH/oxidase_C"/>
</dbReference>
<dbReference type="PANTHER" id="PTHR43884">
    <property type="entry name" value="ACYL-COA DEHYDROGENASE"/>
    <property type="match status" value="1"/>
</dbReference>
<evidence type="ECO:0000313" key="10">
    <source>
        <dbReference type="Proteomes" id="UP001335729"/>
    </source>
</evidence>
<dbReference type="InterPro" id="IPR013786">
    <property type="entry name" value="AcylCoA_DH/ox_N"/>
</dbReference>
<evidence type="ECO:0000259" key="6">
    <source>
        <dbReference type="Pfam" id="PF00441"/>
    </source>
</evidence>
<comment type="cofactor">
    <cofactor evidence="1 5">
        <name>FAD</name>
        <dbReference type="ChEBI" id="CHEBI:57692"/>
    </cofactor>
</comment>
<reference evidence="9 10" key="1">
    <citation type="submission" date="2024-01" db="EMBL/GenBank/DDBJ databases">
        <title>Draft genome sequence of Gordonia sp. PKS22-38.</title>
        <authorList>
            <person name="Suphannarot A."/>
            <person name="Mingma R."/>
        </authorList>
    </citation>
    <scope>NUCLEOTIDE SEQUENCE [LARGE SCALE GENOMIC DNA]</scope>
    <source>
        <strain evidence="9 10">PKS22-38</strain>
    </source>
</reference>
<feature type="domain" description="Acyl-CoA dehydrogenase/oxidase N-terminal" evidence="8">
    <location>
        <begin position="8"/>
        <end position="120"/>
    </location>
</feature>
<evidence type="ECO:0000256" key="1">
    <source>
        <dbReference type="ARBA" id="ARBA00001974"/>
    </source>
</evidence>
<evidence type="ECO:0000259" key="7">
    <source>
        <dbReference type="Pfam" id="PF02770"/>
    </source>
</evidence>
<dbReference type="InterPro" id="IPR006089">
    <property type="entry name" value="Acyl-CoA_DH_CS"/>
</dbReference>
<dbReference type="InterPro" id="IPR009100">
    <property type="entry name" value="AcylCoA_DH/oxidase_NM_dom_sf"/>
</dbReference>
<dbReference type="SUPFAM" id="SSF47203">
    <property type="entry name" value="Acyl-CoA dehydrogenase C-terminal domain-like"/>
    <property type="match status" value="1"/>
</dbReference>
<dbReference type="Proteomes" id="UP001335729">
    <property type="component" value="Unassembled WGS sequence"/>
</dbReference>
<comment type="caution">
    <text evidence="9">The sequence shown here is derived from an EMBL/GenBank/DDBJ whole genome shotgun (WGS) entry which is preliminary data.</text>
</comment>
<keyword evidence="5" id="KW-0560">Oxidoreductase</keyword>
<dbReference type="InterPro" id="IPR046373">
    <property type="entry name" value="Acyl-CoA_Oxase/DH_mid-dom_sf"/>
</dbReference>
<evidence type="ECO:0000256" key="5">
    <source>
        <dbReference type="RuleBase" id="RU362125"/>
    </source>
</evidence>
<gene>
    <name evidence="9" type="ORF">V1Y59_14395</name>
</gene>